<reference evidence="5" key="1">
    <citation type="journal article" date="2023" name="Int. J. Syst. Evol. Microbiol.">
        <title>Collibacillus ludicampi gen. nov., sp. nov., a new soil bacterium of the family Alicyclobacillaceae.</title>
        <authorList>
            <person name="Jojima T."/>
            <person name="Ioku Y."/>
            <person name="Fukuta Y."/>
            <person name="Shirasaka N."/>
            <person name="Matsumura Y."/>
            <person name="Mori M."/>
        </authorList>
    </citation>
    <scope>NUCLEOTIDE SEQUENCE</scope>
    <source>
        <strain evidence="5">TP075</strain>
    </source>
</reference>
<dbReference type="Gene3D" id="3.40.190.170">
    <property type="entry name" value="Bacterial extracellular solute-binding protein, family 7"/>
    <property type="match status" value="1"/>
</dbReference>
<evidence type="ECO:0000256" key="4">
    <source>
        <dbReference type="SAM" id="SignalP"/>
    </source>
</evidence>
<evidence type="ECO:0000256" key="1">
    <source>
        <dbReference type="ARBA" id="ARBA00009023"/>
    </source>
</evidence>
<keyword evidence="2" id="KW-0813">Transport</keyword>
<dbReference type="AlphaFoldDB" id="A0AAV4LE04"/>
<keyword evidence="6" id="KW-1185">Reference proteome</keyword>
<comment type="similarity">
    <text evidence="1">Belongs to the bacterial solute-binding protein 7 family.</text>
</comment>
<name>A0AAV4LE04_9BACL</name>
<dbReference type="PANTHER" id="PTHR33376:SF7">
    <property type="entry name" value="C4-DICARBOXYLATE-BINDING PROTEIN DCTB"/>
    <property type="match status" value="1"/>
</dbReference>
<sequence>MKNKILSVISIFALTFLTACTPKAIDYEQVSEKEKIVIRFSHVVGEDTPKGQAARLFAKLLKERTNGKVEVQVFSNGSLYKDTEELNALAEGHVQMVAPAISKLTDLIPELGVFDLPYLYPDLNGYHQVLDGTAGKSIAERLKKNHMILLGIWDNGLKQFTNNVKPIRAPEDLAGLTMRIMPSTVLDHQFKMLQVRPVPINFNDVYLALEEGKINGQENTISNIYTKRFYQVQRYMTLSNHGYLGYLVIMNESFWNRLPSDIQKDITDTMRDVTKWERDEAVKIEQEQLKEINKCSCIQIVQLNEAEKERWKQFYQPLYQEMKQKFGPGIFEEFGL</sequence>
<proteinExistence type="inferred from homology"/>
<dbReference type="EMBL" id="BOQE01000001">
    <property type="protein sequence ID" value="GIM45888.1"/>
    <property type="molecule type" value="Genomic_DNA"/>
</dbReference>
<dbReference type="PROSITE" id="PS51257">
    <property type="entry name" value="PROKAR_LIPOPROTEIN"/>
    <property type="match status" value="1"/>
</dbReference>
<feature type="chain" id="PRO_5043943667" evidence="4">
    <location>
        <begin position="25"/>
        <end position="336"/>
    </location>
</feature>
<feature type="signal peptide" evidence="4">
    <location>
        <begin position="1"/>
        <end position="24"/>
    </location>
</feature>
<dbReference type="NCBIfam" id="TIGR00787">
    <property type="entry name" value="dctP"/>
    <property type="match status" value="1"/>
</dbReference>
<dbReference type="RefSeq" id="WP_282199050.1">
    <property type="nucleotide sequence ID" value="NZ_BOQE01000001.1"/>
</dbReference>
<dbReference type="GO" id="GO:0055085">
    <property type="term" value="P:transmembrane transport"/>
    <property type="evidence" value="ECO:0007669"/>
    <property type="project" value="InterPro"/>
</dbReference>
<dbReference type="InterPro" id="IPR018389">
    <property type="entry name" value="DctP_fam"/>
</dbReference>
<comment type="caution">
    <text evidence="5">The sequence shown here is derived from an EMBL/GenBank/DDBJ whole genome shotgun (WGS) entry which is preliminary data.</text>
</comment>
<dbReference type="NCBIfam" id="NF037995">
    <property type="entry name" value="TRAP_S1"/>
    <property type="match status" value="1"/>
</dbReference>
<dbReference type="InterPro" id="IPR004682">
    <property type="entry name" value="TRAP_DctP"/>
</dbReference>
<protein>
    <submittedName>
        <fullName evidence="5">C4-dicarboxylate ABC transporter</fullName>
    </submittedName>
</protein>
<dbReference type="GO" id="GO:0030288">
    <property type="term" value="C:outer membrane-bounded periplasmic space"/>
    <property type="evidence" value="ECO:0007669"/>
    <property type="project" value="InterPro"/>
</dbReference>
<evidence type="ECO:0000256" key="2">
    <source>
        <dbReference type="ARBA" id="ARBA00022448"/>
    </source>
</evidence>
<dbReference type="Proteomes" id="UP001057291">
    <property type="component" value="Unassembled WGS sequence"/>
</dbReference>
<dbReference type="PANTHER" id="PTHR33376">
    <property type="match status" value="1"/>
</dbReference>
<evidence type="ECO:0000313" key="5">
    <source>
        <dbReference type="EMBL" id="GIM45888.1"/>
    </source>
</evidence>
<evidence type="ECO:0000313" key="6">
    <source>
        <dbReference type="Proteomes" id="UP001057291"/>
    </source>
</evidence>
<accession>A0AAV4LE04</accession>
<gene>
    <name evidence="5" type="ORF">DNHGIG_14370</name>
</gene>
<dbReference type="PIRSF" id="PIRSF006470">
    <property type="entry name" value="DctB"/>
    <property type="match status" value="1"/>
</dbReference>
<dbReference type="Pfam" id="PF03480">
    <property type="entry name" value="DctP"/>
    <property type="match status" value="1"/>
</dbReference>
<dbReference type="InterPro" id="IPR038404">
    <property type="entry name" value="TRAP_DctP_sf"/>
</dbReference>
<evidence type="ECO:0000256" key="3">
    <source>
        <dbReference type="ARBA" id="ARBA00022729"/>
    </source>
</evidence>
<keyword evidence="3 4" id="KW-0732">Signal</keyword>
<organism evidence="5 6">
    <name type="scientific">Collibacillus ludicampi</name>
    <dbReference type="NCBI Taxonomy" id="2771369"/>
    <lineage>
        <taxon>Bacteria</taxon>
        <taxon>Bacillati</taxon>
        <taxon>Bacillota</taxon>
        <taxon>Bacilli</taxon>
        <taxon>Bacillales</taxon>
        <taxon>Alicyclobacillaceae</taxon>
        <taxon>Collibacillus</taxon>
    </lineage>
</organism>